<proteinExistence type="inferred from homology"/>
<dbReference type="PANTHER" id="PTHR30629:SF2">
    <property type="entry name" value="PROPHAGE INTEGRASE INTS-RELATED"/>
    <property type="match status" value="1"/>
</dbReference>
<feature type="domain" description="Tyr recombinase" evidence="6">
    <location>
        <begin position="102"/>
        <end position="295"/>
    </location>
</feature>
<dbReference type="InterPro" id="IPR013762">
    <property type="entry name" value="Integrase-like_cat_sf"/>
</dbReference>
<evidence type="ECO:0000259" key="6">
    <source>
        <dbReference type="PROSITE" id="PS51898"/>
    </source>
</evidence>
<comment type="caution">
    <text evidence="8">The sequence shown here is derived from an EMBL/GenBank/DDBJ whole genome shotgun (WGS) entry which is preliminary data.</text>
</comment>
<gene>
    <name evidence="8" type="ORF">Amac_062240</name>
</gene>
<dbReference type="InterPro" id="IPR011010">
    <property type="entry name" value="DNA_brk_join_enz"/>
</dbReference>
<dbReference type="Pfam" id="PF00589">
    <property type="entry name" value="Phage_integrase"/>
    <property type="match status" value="1"/>
</dbReference>
<dbReference type="Gene3D" id="1.10.150.130">
    <property type="match status" value="1"/>
</dbReference>
<evidence type="ECO:0000256" key="2">
    <source>
        <dbReference type="ARBA" id="ARBA00022908"/>
    </source>
</evidence>
<dbReference type="PROSITE" id="PS51900">
    <property type="entry name" value="CB"/>
    <property type="match status" value="1"/>
</dbReference>
<keyword evidence="9" id="KW-1185">Reference proteome</keyword>
<dbReference type="PANTHER" id="PTHR30629">
    <property type="entry name" value="PROPHAGE INTEGRASE"/>
    <property type="match status" value="1"/>
</dbReference>
<dbReference type="Gene3D" id="1.10.443.10">
    <property type="entry name" value="Intergrase catalytic core"/>
    <property type="match status" value="1"/>
</dbReference>
<evidence type="ECO:0000313" key="8">
    <source>
        <dbReference type="EMBL" id="GES12627.1"/>
    </source>
</evidence>
<protein>
    <recommendedName>
        <fullName evidence="10">Site-specific integrase</fullName>
    </recommendedName>
</protein>
<feature type="domain" description="Core-binding (CB)" evidence="7">
    <location>
        <begin position="1"/>
        <end position="80"/>
    </location>
</feature>
<name>A0A5M3WT83_9ACTN</name>
<dbReference type="AlphaFoldDB" id="A0A5M3WT83"/>
<dbReference type="GO" id="GO:0015074">
    <property type="term" value="P:DNA integration"/>
    <property type="evidence" value="ECO:0007669"/>
    <property type="project" value="UniProtKB-KW"/>
</dbReference>
<evidence type="ECO:0000256" key="5">
    <source>
        <dbReference type="PROSITE-ProRule" id="PRU01248"/>
    </source>
</evidence>
<dbReference type="GO" id="GO:0006310">
    <property type="term" value="P:DNA recombination"/>
    <property type="evidence" value="ECO:0007669"/>
    <property type="project" value="UniProtKB-KW"/>
</dbReference>
<evidence type="ECO:0000256" key="4">
    <source>
        <dbReference type="ARBA" id="ARBA00023172"/>
    </source>
</evidence>
<dbReference type="CDD" id="cd01189">
    <property type="entry name" value="INT_ICEBs1_C_like"/>
    <property type="match status" value="1"/>
</dbReference>
<evidence type="ECO:0000259" key="7">
    <source>
        <dbReference type="PROSITE" id="PS51900"/>
    </source>
</evidence>
<evidence type="ECO:0008006" key="10">
    <source>
        <dbReference type="Google" id="ProtNLM"/>
    </source>
</evidence>
<sequence>MQPGFKPLASWIYTIVFGIANPLKGSLAKHHITPQIGGKKLKQLTADELDDWLDERAEELSTRTLRLILQLVERAIRHAQARDKVRRNVASLVSVPDGQEGNPSRAMTLDEAARLLEIVESAKDLPLSAYVIVSLLVGGRTEEARAVTWPEVDLKAGTIAVYRSVRGDTKTKKSRRVLKLPKKAATALRRHHTRQAAQKLKAGEAWQDNGLVFCREDGTPLDRWTVRREFQKITKRAGLGEDWTPRELRHSFVSILSAHDVPLEDISGLVGHGSTHVTETVYRHEIRPALTKGAQAMDKIFKKRTTSA</sequence>
<comment type="similarity">
    <text evidence="1">Belongs to the 'phage' integrase family.</text>
</comment>
<keyword evidence="3 5" id="KW-0238">DNA-binding</keyword>
<dbReference type="Proteomes" id="UP000331127">
    <property type="component" value="Unassembled WGS sequence"/>
</dbReference>
<reference evidence="8 9" key="1">
    <citation type="submission" date="2019-10" db="EMBL/GenBank/DDBJ databases">
        <title>Whole genome shotgun sequence of Acrocarpospora macrocephala NBRC 16266.</title>
        <authorList>
            <person name="Ichikawa N."/>
            <person name="Kimura A."/>
            <person name="Kitahashi Y."/>
            <person name="Komaki H."/>
            <person name="Oguchi A."/>
        </authorList>
    </citation>
    <scope>NUCLEOTIDE SEQUENCE [LARGE SCALE GENOMIC DNA]</scope>
    <source>
        <strain evidence="8 9">NBRC 16266</strain>
    </source>
</reference>
<organism evidence="8 9">
    <name type="scientific">Acrocarpospora macrocephala</name>
    <dbReference type="NCBI Taxonomy" id="150177"/>
    <lineage>
        <taxon>Bacteria</taxon>
        <taxon>Bacillati</taxon>
        <taxon>Actinomycetota</taxon>
        <taxon>Actinomycetes</taxon>
        <taxon>Streptosporangiales</taxon>
        <taxon>Streptosporangiaceae</taxon>
        <taxon>Acrocarpospora</taxon>
    </lineage>
</organism>
<dbReference type="InterPro" id="IPR044068">
    <property type="entry name" value="CB"/>
</dbReference>
<evidence type="ECO:0000313" key="9">
    <source>
        <dbReference type="Proteomes" id="UP000331127"/>
    </source>
</evidence>
<dbReference type="InterPro" id="IPR050808">
    <property type="entry name" value="Phage_Integrase"/>
</dbReference>
<evidence type="ECO:0000256" key="3">
    <source>
        <dbReference type="ARBA" id="ARBA00023125"/>
    </source>
</evidence>
<dbReference type="EMBL" id="BLAE01000037">
    <property type="protein sequence ID" value="GES12627.1"/>
    <property type="molecule type" value="Genomic_DNA"/>
</dbReference>
<dbReference type="PROSITE" id="PS51898">
    <property type="entry name" value="TYR_RECOMBINASE"/>
    <property type="match status" value="1"/>
</dbReference>
<dbReference type="GO" id="GO:0003677">
    <property type="term" value="F:DNA binding"/>
    <property type="evidence" value="ECO:0007669"/>
    <property type="project" value="UniProtKB-UniRule"/>
</dbReference>
<dbReference type="InterPro" id="IPR010998">
    <property type="entry name" value="Integrase_recombinase_N"/>
</dbReference>
<accession>A0A5M3WT83</accession>
<keyword evidence="4" id="KW-0233">DNA recombination</keyword>
<keyword evidence="2" id="KW-0229">DNA integration</keyword>
<dbReference type="InterPro" id="IPR002104">
    <property type="entry name" value="Integrase_catalytic"/>
</dbReference>
<dbReference type="SUPFAM" id="SSF56349">
    <property type="entry name" value="DNA breaking-rejoining enzymes"/>
    <property type="match status" value="1"/>
</dbReference>
<evidence type="ECO:0000256" key="1">
    <source>
        <dbReference type="ARBA" id="ARBA00008857"/>
    </source>
</evidence>